<dbReference type="PANTHER" id="PTHR37816">
    <property type="entry name" value="YALI0E33011P"/>
    <property type="match status" value="1"/>
</dbReference>
<dbReference type="SUPFAM" id="SSF52540">
    <property type="entry name" value="P-loop containing nucleoside triphosphate hydrolases"/>
    <property type="match status" value="1"/>
</dbReference>
<sequence length="199" mass="22686">MTVTLTAASGSYLKISDRCPKLPLHALGERIVVLGPSNTGKSTLAVALSNKLGFQSVHLDQLHHLPNTDWQTRPEAEFAKLHDAAILEERWIMEGNYSRLMPQRLKRATGAILITSNHWLRFARYLKRTLINRSDRAGHLEGARDSIKWEMVRWILLKTRHSDVKYAKALLDSGLPTIECRTADALNALYRVWDLPIRR</sequence>
<evidence type="ECO:0000313" key="2">
    <source>
        <dbReference type="Proteomes" id="UP001269402"/>
    </source>
</evidence>
<dbReference type="InterPro" id="IPR027417">
    <property type="entry name" value="P-loop_NTPase"/>
</dbReference>
<reference evidence="2" key="1">
    <citation type="submission" date="2023-07" db="EMBL/GenBank/DDBJ databases">
        <title>Genomic characterization of faba bean (Vicia faba) microsymbionts in Mexican soils.</title>
        <authorList>
            <person name="Rivera Orduna F.N."/>
            <person name="Guevara-Luna J."/>
            <person name="Yan J."/>
            <person name="Arroyo-Herrera I."/>
            <person name="Li Y."/>
            <person name="Vasquez-Murrieta M.S."/>
            <person name="Wang E.T."/>
        </authorList>
    </citation>
    <scope>NUCLEOTIDE SEQUENCE [LARGE SCALE GENOMIC DNA]</scope>
    <source>
        <strain evidence="2">CH6</strain>
    </source>
</reference>
<name>A0AAW8NXY6_9HYPH</name>
<dbReference type="Proteomes" id="UP001269402">
    <property type="component" value="Unassembled WGS sequence"/>
</dbReference>
<dbReference type="CDD" id="cd02019">
    <property type="entry name" value="NK"/>
    <property type="match status" value="1"/>
</dbReference>
<dbReference type="InterPro" id="IPR052922">
    <property type="entry name" value="Cytidylate_Kinase-2"/>
</dbReference>
<organism evidence="1 2">
    <name type="scientific">Rhizobium redzepovicii</name>
    <dbReference type="NCBI Taxonomy" id="2867518"/>
    <lineage>
        <taxon>Bacteria</taxon>
        <taxon>Pseudomonadati</taxon>
        <taxon>Pseudomonadota</taxon>
        <taxon>Alphaproteobacteria</taxon>
        <taxon>Hyphomicrobiales</taxon>
        <taxon>Rhizobiaceae</taxon>
        <taxon>Rhizobium/Agrobacterium group</taxon>
        <taxon>Rhizobium</taxon>
    </lineage>
</organism>
<accession>A0AAW8NXY6</accession>
<dbReference type="EMBL" id="JAVLSH010000003">
    <property type="protein sequence ID" value="MDR9759729.1"/>
    <property type="molecule type" value="Genomic_DNA"/>
</dbReference>
<evidence type="ECO:0000313" key="1">
    <source>
        <dbReference type="EMBL" id="MDR9759729.1"/>
    </source>
</evidence>
<gene>
    <name evidence="1" type="ORF">RJJ37_08770</name>
</gene>
<dbReference type="AlphaFoldDB" id="A0AAW8NXY6"/>
<proteinExistence type="predicted"/>
<dbReference type="PANTHER" id="PTHR37816:SF1">
    <property type="entry name" value="TOXIN"/>
    <property type="match status" value="1"/>
</dbReference>
<protein>
    <submittedName>
        <fullName evidence="1">AAA family ATPase</fullName>
    </submittedName>
</protein>
<keyword evidence="2" id="KW-1185">Reference proteome</keyword>
<comment type="caution">
    <text evidence="1">The sequence shown here is derived from an EMBL/GenBank/DDBJ whole genome shotgun (WGS) entry which is preliminary data.</text>
</comment>
<dbReference type="Gene3D" id="3.40.50.300">
    <property type="entry name" value="P-loop containing nucleotide triphosphate hydrolases"/>
    <property type="match status" value="1"/>
</dbReference>